<comment type="subunit">
    <text evidence="5 8">Homododecamer.</text>
</comment>
<feature type="active site" description="Proton donor" evidence="8 9">
    <location>
        <position position="97"/>
    </location>
</feature>
<dbReference type="PANTHER" id="PTHR21272:SF3">
    <property type="entry name" value="CATABOLIC 3-DEHYDROQUINASE"/>
    <property type="match status" value="1"/>
</dbReference>
<dbReference type="PIRSF" id="PIRSF001399">
    <property type="entry name" value="DHquinase_II"/>
    <property type="match status" value="1"/>
</dbReference>
<comment type="caution">
    <text evidence="12">The sequence shown here is derived from an EMBL/GenBank/DDBJ whole genome shotgun (WGS) entry which is preliminary data.</text>
</comment>
<proteinExistence type="inferred from homology"/>
<dbReference type="CDD" id="cd00466">
    <property type="entry name" value="DHQase_II"/>
    <property type="match status" value="1"/>
</dbReference>
<keyword evidence="8" id="KW-0057">Aromatic amino acid biosynthesis</keyword>
<dbReference type="NCBIfam" id="NF003807">
    <property type="entry name" value="PRK05395.1-4"/>
    <property type="match status" value="1"/>
</dbReference>
<feature type="binding site" evidence="8 10">
    <location>
        <position position="108"/>
    </location>
    <ligand>
        <name>substrate</name>
    </ligand>
</feature>
<dbReference type="EC" id="4.2.1.10" evidence="6 8"/>
<comment type="similarity">
    <text evidence="4 8">Belongs to the type-II 3-dehydroquinase family.</text>
</comment>
<organism evidence="12 13">
    <name type="scientific">Marivirga atlantica</name>
    <dbReference type="NCBI Taxonomy" id="1548457"/>
    <lineage>
        <taxon>Bacteria</taxon>
        <taxon>Pseudomonadati</taxon>
        <taxon>Bacteroidota</taxon>
        <taxon>Cytophagia</taxon>
        <taxon>Cytophagales</taxon>
        <taxon>Marivirgaceae</taxon>
        <taxon>Marivirga</taxon>
    </lineage>
</organism>
<evidence type="ECO:0000256" key="10">
    <source>
        <dbReference type="PIRSR" id="PIRSR001399-2"/>
    </source>
</evidence>
<dbReference type="GO" id="GO:0009423">
    <property type="term" value="P:chorismate biosynthetic process"/>
    <property type="evidence" value="ECO:0007669"/>
    <property type="project" value="UniProtKB-UniRule"/>
</dbReference>
<feature type="site" description="Transition state stabilizer" evidence="8 11">
    <location>
        <position position="17"/>
    </location>
</feature>
<dbReference type="InterPro" id="IPR018509">
    <property type="entry name" value="DHquinase_II_CS"/>
</dbReference>
<dbReference type="Pfam" id="PF01220">
    <property type="entry name" value="DHquinase_II"/>
    <property type="match status" value="1"/>
</dbReference>
<keyword evidence="8" id="KW-0028">Amino-acid biosynthesis</keyword>
<evidence type="ECO:0000256" key="4">
    <source>
        <dbReference type="ARBA" id="ARBA00011037"/>
    </source>
</evidence>
<dbReference type="Proteomes" id="UP000642920">
    <property type="component" value="Unassembled WGS sequence"/>
</dbReference>
<comment type="pathway">
    <text evidence="3 8">Metabolic intermediate biosynthesis; chorismate biosynthesis; chorismate from D-erythrose 4-phosphate and phosphoenolpyruvate: step 3/7.</text>
</comment>
<sequence length="141" mass="16050">MRIIIINGPNLNRLGKREPSIYGHQSFDDYFADLKDKYQQLELHYFQSNIEGELVDQLHSADEKFDGIILNAAAYTHTSVAIHDAIASISKPVLEVHISNIYKREEFRHKSLITSQCVGMISGLGLTGYQLGLEYFLNSKY</sequence>
<evidence type="ECO:0000256" key="3">
    <source>
        <dbReference type="ARBA" id="ARBA00004902"/>
    </source>
</evidence>
<evidence type="ECO:0000256" key="1">
    <source>
        <dbReference type="ARBA" id="ARBA00001864"/>
    </source>
</evidence>
<feature type="active site" description="Proton acceptor" evidence="8 9">
    <location>
        <position position="22"/>
    </location>
</feature>
<evidence type="ECO:0000313" key="12">
    <source>
        <dbReference type="EMBL" id="MBL0766290.1"/>
    </source>
</evidence>
<gene>
    <name evidence="8 12" type="primary">aroQ</name>
    <name evidence="12" type="ORF">JKP34_13565</name>
</gene>
<dbReference type="AlphaFoldDB" id="A0A937ACH2"/>
<name>A0A937ACH2_9BACT</name>
<dbReference type="NCBIfam" id="NF003805">
    <property type="entry name" value="PRK05395.1-2"/>
    <property type="match status" value="1"/>
</dbReference>
<dbReference type="InterPro" id="IPR036441">
    <property type="entry name" value="DHquinase_II_sf"/>
</dbReference>
<evidence type="ECO:0000256" key="9">
    <source>
        <dbReference type="PIRSR" id="PIRSR001399-1"/>
    </source>
</evidence>
<dbReference type="PROSITE" id="PS01029">
    <property type="entry name" value="DEHYDROQUINASE_II"/>
    <property type="match status" value="1"/>
</dbReference>
<protein>
    <recommendedName>
        <fullName evidence="6 8">3-dehydroquinate dehydratase</fullName>
        <shortName evidence="8">3-dehydroquinase</shortName>
        <ecNumber evidence="6 8">4.2.1.10</ecNumber>
    </recommendedName>
    <alternativeName>
        <fullName evidence="8">Type II DHQase</fullName>
    </alternativeName>
</protein>
<dbReference type="GO" id="GO:0003855">
    <property type="term" value="F:3-dehydroquinate dehydratase activity"/>
    <property type="evidence" value="ECO:0007669"/>
    <property type="project" value="UniProtKB-UniRule"/>
</dbReference>
<dbReference type="InterPro" id="IPR001874">
    <property type="entry name" value="DHquinase_II"/>
</dbReference>
<dbReference type="NCBIfam" id="NF003806">
    <property type="entry name" value="PRK05395.1-3"/>
    <property type="match status" value="1"/>
</dbReference>
<dbReference type="Gene3D" id="3.40.50.9100">
    <property type="entry name" value="Dehydroquinase, class II"/>
    <property type="match status" value="1"/>
</dbReference>
<evidence type="ECO:0000256" key="7">
    <source>
        <dbReference type="ARBA" id="ARBA00023239"/>
    </source>
</evidence>
<dbReference type="EMBL" id="JAERQG010000003">
    <property type="protein sequence ID" value="MBL0766290.1"/>
    <property type="molecule type" value="Genomic_DNA"/>
</dbReference>
<evidence type="ECO:0000313" key="13">
    <source>
        <dbReference type="Proteomes" id="UP000642920"/>
    </source>
</evidence>
<dbReference type="GO" id="GO:0008652">
    <property type="term" value="P:amino acid biosynthetic process"/>
    <property type="evidence" value="ECO:0007669"/>
    <property type="project" value="UniProtKB-KW"/>
</dbReference>
<evidence type="ECO:0000256" key="8">
    <source>
        <dbReference type="HAMAP-Rule" id="MF_00169"/>
    </source>
</evidence>
<evidence type="ECO:0000256" key="2">
    <source>
        <dbReference type="ARBA" id="ARBA00003924"/>
    </source>
</evidence>
<dbReference type="RefSeq" id="WP_201922492.1">
    <property type="nucleotide sequence ID" value="NZ_JAERQG010000003.1"/>
</dbReference>
<feature type="binding site" evidence="8 10">
    <location>
        <position position="77"/>
    </location>
    <ligand>
        <name>substrate</name>
    </ligand>
</feature>
<reference evidence="12" key="1">
    <citation type="submission" date="2021-01" db="EMBL/GenBank/DDBJ databases">
        <title>Marivirga sp. nov., isolated from intertidal surface sediments.</title>
        <authorList>
            <person name="Zhang M."/>
        </authorList>
    </citation>
    <scope>NUCLEOTIDE SEQUENCE</scope>
    <source>
        <strain evidence="12">SM1354</strain>
    </source>
</reference>
<evidence type="ECO:0000256" key="5">
    <source>
        <dbReference type="ARBA" id="ARBA00011193"/>
    </source>
</evidence>
<keyword evidence="7 8" id="KW-0456">Lyase</keyword>
<keyword evidence="13" id="KW-1185">Reference proteome</keyword>
<feature type="binding site" evidence="8 10">
    <location>
        <position position="84"/>
    </location>
    <ligand>
        <name>substrate</name>
    </ligand>
</feature>
<evidence type="ECO:0000256" key="11">
    <source>
        <dbReference type="PIRSR" id="PIRSR001399-3"/>
    </source>
</evidence>
<dbReference type="GO" id="GO:0019631">
    <property type="term" value="P:quinate catabolic process"/>
    <property type="evidence" value="ECO:0007669"/>
    <property type="project" value="TreeGrafter"/>
</dbReference>
<evidence type="ECO:0000256" key="6">
    <source>
        <dbReference type="ARBA" id="ARBA00012060"/>
    </source>
</evidence>
<dbReference type="SUPFAM" id="SSF52304">
    <property type="entry name" value="Type II 3-dehydroquinate dehydratase"/>
    <property type="match status" value="1"/>
</dbReference>
<dbReference type="PANTHER" id="PTHR21272">
    <property type="entry name" value="CATABOLIC 3-DEHYDROQUINASE"/>
    <property type="match status" value="1"/>
</dbReference>
<dbReference type="GO" id="GO:0009073">
    <property type="term" value="P:aromatic amino acid family biosynthetic process"/>
    <property type="evidence" value="ECO:0007669"/>
    <property type="project" value="UniProtKB-KW"/>
</dbReference>
<comment type="catalytic activity">
    <reaction evidence="1 8">
        <text>3-dehydroquinate = 3-dehydroshikimate + H2O</text>
        <dbReference type="Rhea" id="RHEA:21096"/>
        <dbReference type="ChEBI" id="CHEBI:15377"/>
        <dbReference type="ChEBI" id="CHEBI:16630"/>
        <dbReference type="ChEBI" id="CHEBI:32364"/>
        <dbReference type="EC" id="4.2.1.10"/>
    </reaction>
</comment>
<feature type="binding site" evidence="8 10">
    <location>
        <position position="71"/>
    </location>
    <ligand>
        <name>substrate</name>
    </ligand>
</feature>
<accession>A0A937ACH2</accession>
<dbReference type="HAMAP" id="MF_00169">
    <property type="entry name" value="AroQ"/>
    <property type="match status" value="1"/>
</dbReference>
<dbReference type="NCBIfam" id="TIGR01088">
    <property type="entry name" value="aroQ"/>
    <property type="match status" value="1"/>
</dbReference>
<feature type="binding site" evidence="8 10">
    <location>
        <begin position="98"/>
        <end position="99"/>
    </location>
    <ligand>
        <name>substrate</name>
    </ligand>
</feature>
<comment type="function">
    <text evidence="2 8">Catalyzes a trans-dehydration via an enolate intermediate.</text>
</comment>